<organism evidence="7 8">
    <name type="scientific">Spirosoma fluviale</name>
    <dbReference type="NCBI Taxonomy" id="1597977"/>
    <lineage>
        <taxon>Bacteria</taxon>
        <taxon>Pseudomonadati</taxon>
        <taxon>Bacteroidota</taxon>
        <taxon>Cytophagia</taxon>
        <taxon>Cytophagales</taxon>
        <taxon>Cytophagaceae</taxon>
        <taxon>Spirosoma</taxon>
    </lineage>
</organism>
<gene>
    <name evidence="7" type="ORF">SAMN06269250_2150</name>
</gene>
<keyword evidence="8" id="KW-1185">Reference proteome</keyword>
<dbReference type="PROSITE" id="PS50109">
    <property type="entry name" value="HIS_KIN"/>
    <property type="match status" value="1"/>
</dbReference>
<feature type="transmembrane region" description="Helical" evidence="5">
    <location>
        <begin position="311"/>
        <end position="330"/>
    </location>
</feature>
<dbReference type="InterPro" id="IPR036890">
    <property type="entry name" value="HATPase_C_sf"/>
</dbReference>
<reference evidence="8" key="1">
    <citation type="submission" date="2017-09" db="EMBL/GenBank/DDBJ databases">
        <authorList>
            <person name="Varghese N."/>
            <person name="Submissions S."/>
        </authorList>
    </citation>
    <scope>NUCLEOTIDE SEQUENCE [LARGE SCALE GENOMIC DNA]</scope>
    <source>
        <strain evidence="8">DSM 29961</strain>
    </source>
</reference>
<evidence type="ECO:0000256" key="2">
    <source>
        <dbReference type="ARBA" id="ARBA00012438"/>
    </source>
</evidence>
<dbReference type="Gene3D" id="2.60.40.2380">
    <property type="match status" value="1"/>
</dbReference>
<dbReference type="Proteomes" id="UP000219452">
    <property type="component" value="Unassembled WGS sequence"/>
</dbReference>
<dbReference type="RefSeq" id="WP_097125698.1">
    <property type="nucleotide sequence ID" value="NZ_OCNH01000001.1"/>
</dbReference>
<dbReference type="Gene3D" id="3.30.565.10">
    <property type="entry name" value="Histidine kinase-like ATPase, C-terminal domain"/>
    <property type="match status" value="1"/>
</dbReference>
<dbReference type="SMART" id="SM00388">
    <property type="entry name" value="HisKA"/>
    <property type="match status" value="1"/>
</dbReference>
<accession>A0A286FGU8</accession>
<dbReference type="EC" id="2.7.13.3" evidence="2"/>
<dbReference type="InterPro" id="IPR011623">
    <property type="entry name" value="7TMR_DISM_rcpt_extracell_dom1"/>
</dbReference>
<feature type="domain" description="Histidine kinase" evidence="6">
    <location>
        <begin position="470"/>
        <end position="709"/>
    </location>
</feature>
<keyword evidence="7" id="KW-0418">Kinase</keyword>
<dbReference type="SUPFAM" id="SSF47384">
    <property type="entry name" value="Homodimeric domain of signal transducing histidine kinase"/>
    <property type="match status" value="1"/>
</dbReference>
<feature type="transmembrane region" description="Helical" evidence="5">
    <location>
        <begin position="371"/>
        <end position="389"/>
    </location>
</feature>
<sequence length="715" mass="81885">MGAIIRLGGFVILYLLFLQGKSQSVFLRNPLQTYDLFRQSLILEVQPGRITIDSLLQHPNRYPFTPTENQKIRPDDYQRAYWFRIDLTNPTTDPFFLHFVYSGTERIDVYEVANNRIINRQHLGRLVAEPQEPFRYSKLIYPLQIQNGQTHTLYIYMQGIYTTCLYFNARSTINLLGTIHREDLFYGLYYGFILIIIVYSLLLFIRLGDRDTLLYAIWVLSVGVQLGLYRGFTAEFLWSANPSLERYGSAVAGLTGFLHVLFTLYFLRLRQRARRFYLVGLVAIGAYLLSTILFVFSVYWGNGTGRTIDLIPLMALAEGIFSIVTAFVIYRQGFKPALFYLVGNLVFFVSIFVFLQYAYGFLPHLFWTYNSIHIGSGFEIILFTLALSYKVNLLKKKQDEAIREQLRLSEDNRQLVETQNVVLEQKVQERTQQLNARQEELKTTLKELQSTQTQLIQKEKLASLGQLMTGIAHEIQNPLNLVNNFSELGEEIVLELQAELKNDQSAPAQELFGQLELYLQKITHHGKRASSIVRSMLEHSRSSSGAKQNIDLNALVQDYFNLTYRSTKANTSGTPIQLHTDFDPTIVTVSVMHQELSRVLINLFTNAFYTVLEKAERVGKTYEPQVWVSTQRFANSIQLVIKDNGRGIPPAIIEKIYQPFFTTKPTGQGIGLGLSLSYDIITKGHDGTITVNSEVDTGTEFIIDLPLFKPDQAKK</sequence>
<dbReference type="PRINTS" id="PR00344">
    <property type="entry name" value="BCTRLSENSOR"/>
</dbReference>
<feature type="transmembrane region" description="Helical" evidence="5">
    <location>
        <begin position="276"/>
        <end position="299"/>
    </location>
</feature>
<evidence type="ECO:0000313" key="8">
    <source>
        <dbReference type="Proteomes" id="UP000219452"/>
    </source>
</evidence>
<name>A0A286FGU8_9BACT</name>
<evidence type="ECO:0000259" key="6">
    <source>
        <dbReference type="PROSITE" id="PS50109"/>
    </source>
</evidence>
<dbReference type="AlphaFoldDB" id="A0A286FGU8"/>
<dbReference type="InterPro" id="IPR003661">
    <property type="entry name" value="HisK_dim/P_dom"/>
</dbReference>
<dbReference type="InterPro" id="IPR011622">
    <property type="entry name" value="7TMR_DISM_rcpt_extracell_dom2"/>
</dbReference>
<dbReference type="OrthoDB" id="9806995at2"/>
<dbReference type="GO" id="GO:0000155">
    <property type="term" value="F:phosphorelay sensor kinase activity"/>
    <property type="evidence" value="ECO:0007669"/>
    <property type="project" value="InterPro"/>
</dbReference>
<dbReference type="EMBL" id="OCNH01000001">
    <property type="protein sequence ID" value="SOD82467.1"/>
    <property type="molecule type" value="Genomic_DNA"/>
</dbReference>
<keyword evidence="4" id="KW-0175">Coiled coil</keyword>
<keyword evidence="5" id="KW-0472">Membrane</keyword>
<dbReference type="Pfam" id="PF00512">
    <property type="entry name" value="HisKA"/>
    <property type="match status" value="1"/>
</dbReference>
<dbReference type="InterPro" id="IPR036097">
    <property type="entry name" value="HisK_dim/P_sf"/>
</dbReference>
<feature type="transmembrane region" description="Helical" evidence="5">
    <location>
        <begin position="212"/>
        <end position="232"/>
    </location>
</feature>
<dbReference type="InterPro" id="IPR005467">
    <property type="entry name" value="His_kinase_dom"/>
</dbReference>
<keyword evidence="7" id="KW-0808">Transferase</keyword>
<dbReference type="CDD" id="cd00082">
    <property type="entry name" value="HisKA"/>
    <property type="match status" value="1"/>
</dbReference>
<keyword evidence="5" id="KW-0812">Transmembrane</keyword>
<dbReference type="SMART" id="SM00387">
    <property type="entry name" value="HATPase_c"/>
    <property type="match status" value="1"/>
</dbReference>
<dbReference type="InterPro" id="IPR003594">
    <property type="entry name" value="HATPase_dom"/>
</dbReference>
<feature type="transmembrane region" description="Helical" evidence="5">
    <location>
        <begin position="184"/>
        <end position="205"/>
    </location>
</feature>
<dbReference type="PANTHER" id="PTHR43065:SF42">
    <property type="entry name" value="TWO-COMPONENT SENSOR PPRA"/>
    <property type="match status" value="1"/>
</dbReference>
<feature type="transmembrane region" description="Helical" evidence="5">
    <location>
        <begin position="337"/>
        <end position="359"/>
    </location>
</feature>
<dbReference type="Pfam" id="PF02518">
    <property type="entry name" value="HATPase_c"/>
    <property type="match status" value="1"/>
</dbReference>
<dbReference type="Pfam" id="PF07696">
    <property type="entry name" value="7TMR-DISMED2"/>
    <property type="match status" value="1"/>
</dbReference>
<evidence type="ECO:0000313" key="7">
    <source>
        <dbReference type="EMBL" id="SOD82467.1"/>
    </source>
</evidence>
<comment type="catalytic activity">
    <reaction evidence="1">
        <text>ATP + protein L-histidine = ADP + protein N-phospho-L-histidine.</text>
        <dbReference type="EC" id="2.7.13.3"/>
    </reaction>
</comment>
<feature type="transmembrane region" description="Helical" evidence="5">
    <location>
        <begin position="247"/>
        <end position="267"/>
    </location>
</feature>
<dbReference type="Pfam" id="PF07695">
    <property type="entry name" value="7TMR-DISM_7TM"/>
    <property type="match status" value="1"/>
</dbReference>
<proteinExistence type="predicted"/>
<dbReference type="PANTHER" id="PTHR43065">
    <property type="entry name" value="SENSOR HISTIDINE KINASE"/>
    <property type="match status" value="1"/>
</dbReference>
<evidence type="ECO:0000256" key="3">
    <source>
        <dbReference type="ARBA" id="ARBA00022553"/>
    </source>
</evidence>
<dbReference type="SUPFAM" id="SSF55874">
    <property type="entry name" value="ATPase domain of HSP90 chaperone/DNA topoisomerase II/histidine kinase"/>
    <property type="match status" value="1"/>
</dbReference>
<keyword evidence="3" id="KW-0597">Phosphoprotein</keyword>
<evidence type="ECO:0000256" key="4">
    <source>
        <dbReference type="SAM" id="Coils"/>
    </source>
</evidence>
<dbReference type="InterPro" id="IPR004358">
    <property type="entry name" value="Sig_transdc_His_kin-like_C"/>
</dbReference>
<feature type="coiled-coil region" evidence="4">
    <location>
        <begin position="424"/>
        <end position="458"/>
    </location>
</feature>
<evidence type="ECO:0000256" key="1">
    <source>
        <dbReference type="ARBA" id="ARBA00000085"/>
    </source>
</evidence>
<dbReference type="Gene3D" id="1.10.287.130">
    <property type="match status" value="1"/>
</dbReference>
<evidence type="ECO:0000256" key="5">
    <source>
        <dbReference type="SAM" id="Phobius"/>
    </source>
</evidence>
<keyword evidence="5" id="KW-1133">Transmembrane helix</keyword>
<protein>
    <recommendedName>
        <fullName evidence="2">histidine kinase</fullName>
        <ecNumber evidence="2">2.7.13.3</ecNumber>
    </recommendedName>
</protein>